<dbReference type="Pfam" id="PF00412">
    <property type="entry name" value="LIM"/>
    <property type="match status" value="2"/>
</dbReference>
<name>A0A0C3KBQ9_9AGAM</name>
<dbReference type="GO" id="GO:0046872">
    <property type="term" value="F:metal ion binding"/>
    <property type="evidence" value="ECO:0007669"/>
    <property type="project" value="UniProtKB-KW"/>
</dbReference>
<feature type="domain" description="LIM zinc-binding" evidence="6">
    <location>
        <begin position="133"/>
        <end position="192"/>
    </location>
</feature>
<dbReference type="SMART" id="SM00132">
    <property type="entry name" value="LIM"/>
    <property type="match status" value="3"/>
</dbReference>
<dbReference type="EMBL" id="KN823256">
    <property type="protein sequence ID" value="KIO18843.1"/>
    <property type="molecule type" value="Genomic_DNA"/>
</dbReference>
<keyword evidence="1 5" id="KW-0479">Metal-binding</keyword>
<dbReference type="PANTHER" id="PTHR24205:SF16">
    <property type="entry name" value="GH01042P-RELATED"/>
    <property type="match status" value="1"/>
</dbReference>
<dbReference type="GO" id="GO:0003712">
    <property type="term" value="F:transcription coregulator activity"/>
    <property type="evidence" value="ECO:0007669"/>
    <property type="project" value="TreeGrafter"/>
</dbReference>
<gene>
    <name evidence="7" type="ORF">M407DRAFT_31491</name>
</gene>
<evidence type="ECO:0000256" key="3">
    <source>
        <dbReference type="ARBA" id="ARBA00022833"/>
    </source>
</evidence>
<keyword evidence="2" id="KW-0677">Repeat</keyword>
<dbReference type="PROSITE" id="PS00478">
    <property type="entry name" value="LIM_DOMAIN_1"/>
    <property type="match status" value="1"/>
</dbReference>
<dbReference type="HOGENOM" id="CLU_001357_4_2_1"/>
<protein>
    <recommendedName>
        <fullName evidence="6">LIM zinc-binding domain-containing protein</fullName>
    </recommendedName>
</protein>
<keyword evidence="8" id="KW-1185">Reference proteome</keyword>
<dbReference type="CDD" id="cd08368">
    <property type="entry name" value="LIM"/>
    <property type="match status" value="2"/>
</dbReference>
<evidence type="ECO:0000256" key="2">
    <source>
        <dbReference type="ARBA" id="ARBA00022737"/>
    </source>
</evidence>
<accession>A0A0C3KBQ9</accession>
<feature type="domain" description="LIM zinc-binding" evidence="6">
    <location>
        <begin position="1"/>
        <end position="43"/>
    </location>
</feature>
<dbReference type="PANTHER" id="PTHR24205">
    <property type="entry name" value="FOUR AND A HALF LIM DOMAINS PROTEIN"/>
    <property type="match status" value="1"/>
</dbReference>
<evidence type="ECO:0000256" key="1">
    <source>
        <dbReference type="ARBA" id="ARBA00022723"/>
    </source>
</evidence>
<dbReference type="SUPFAM" id="SSF57716">
    <property type="entry name" value="Glucocorticoid receptor-like (DNA-binding domain)"/>
    <property type="match status" value="3"/>
</dbReference>
<organism evidence="7 8">
    <name type="scientific">Tulasnella calospora MUT 4182</name>
    <dbReference type="NCBI Taxonomy" id="1051891"/>
    <lineage>
        <taxon>Eukaryota</taxon>
        <taxon>Fungi</taxon>
        <taxon>Dikarya</taxon>
        <taxon>Basidiomycota</taxon>
        <taxon>Agaricomycotina</taxon>
        <taxon>Agaricomycetes</taxon>
        <taxon>Cantharellales</taxon>
        <taxon>Tulasnellaceae</taxon>
        <taxon>Tulasnella</taxon>
    </lineage>
</organism>
<dbReference type="InterPro" id="IPR001781">
    <property type="entry name" value="Znf_LIM"/>
</dbReference>
<dbReference type="GO" id="GO:0030695">
    <property type="term" value="F:GTPase regulator activity"/>
    <property type="evidence" value="ECO:0007669"/>
    <property type="project" value="UniProtKB-ARBA"/>
</dbReference>
<dbReference type="Proteomes" id="UP000054248">
    <property type="component" value="Unassembled WGS sequence"/>
</dbReference>
<evidence type="ECO:0000259" key="6">
    <source>
        <dbReference type="PROSITE" id="PS50023"/>
    </source>
</evidence>
<dbReference type="OrthoDB" id="15567at2759"/>
<reference evidence="8" key="2">
    <citation type="submission" date="2015-01" db="EMBL/GenBank/DDBJ databases">
        <title>Evolutionary Origins and Diversification of the Mycorrhizal Mutualists.</title>
        <authorList>
            <consortium name="DOE Joint Genome Institute"/>
            <consortium name="Mycorrhizal Genomics Consortium"/>
            <person name="Kohler A."/>
            <person name="Kuo A."/>
            <person name="Nagy L.G."/>
            <person name="Floudas D."/>
            <person name="Copeland A."/>
            <person name="Barry K.W."/>
            <person name="Cichocki N."/>
            <person name="Veneault-Fourrey C."/>
            <person name="LaButti K."/>
            <person name="Lindquist E.A."/>
            <person name="Lipzen A."/>
            <person name="Lundell T."/>
            <person name="Morin E."/>
            <person name="Murat C."/>
            <person name="Riley R."/>
            <person name="Ohm R."/>
            <person name="Sun H."/>
            <person name="Tunlid A."/>
            <person name="Henrissat B."/>
            <person name="Grigoriev I.V."/>
            <person name="Hibbett D.S."/>
            <person name="Martin F."/>
        </authorList>
    </citation>
    <scope>NUCLEOTIDE SEQUENCE [LARGE SCALE GENOMIC DNA]</scope>
    <source>
        <strain evidence="8">MUT 4182</strain>
    </source>
</reference>
<dbReference type="GO" id="GO:0005634">
    <property type="term" value="C:nucleus"/>
    <property type="evidence" value="ECO:0007669"/>
    <property type="project" value="TreeGrafter"/>
</dbReference>
<proteinExistence type="predicted"/>
<reference evidence="7 8" key="1">
    <citation type="submission" date="2014-04" db="EMBL/GenBank/DDBJ databases">
        <authorList>
            <consortium name="DOE Joint Genome Institute"/>
            <person name="Kuo A."/>
            <person name="Girlanda M."/>
            <person name="Perotto S."/>
            <person name="Kohler A."/>
            <person name="Nagy L.G."/>
            <person name="Floudas D."/>
            <person name="Copeland A."/>
            <person name="Barry K.W."/>
            <person name="Cichocki N."/>
            <person name="Veneault-Fourrey C."/>
            <person name="LaButti K."/>
            <person name="Lindquist E.A."/>
            <person name="Lipzen A."/>
            <person name="Lundell T."/>
            <person name="Morin E."/>
            <person name="Murat C."/>
            <person name="Sun H."/>
            <person name="Tunlid A."/>
            <person name="Henrissat B."/>
            <person name="Grigoriev I.V."/>
            <person name="Hibbett D.S."/>
            <person name="Martin F."/>
            <person name="Nordberg H.P."/>
            <person name="Cantor M.N."/>
            <person name="Hua S.X."/>
        </authorList>
    </citation>
    <scope>NUCLEOTIDE SEQUENCE [LARGE SCALE GENOMIC DNA]</scope>
    <source>
        <strain evidence="7 8">MUT 4182</strain>
    </source>
</reference>
<dbReference type="AlphaFoldDB" id="A0A0C3KBQ9"/>
<dbReference type="PROSITE" id="PS50023">
    <property type="entry name" value="LIM_DOMAIN_2"/>
    <property type="match status" value="2"/>
</dbReference>
<evidence type="ECO:0000313" key="7">
    <source>
        <dbReference type="EMBL" id="KIO18843.1"/>
    </source>
</evidence>
<sequence length="194" mass="22562">MDRRWHPGCFKCSECGELLEHVSSYEHEGKPYCHLDYHDLFAPKCYHCKTAIADERFITVNDPGLDGGATRYYHELHFFCSECGDPFLHPSASSAAPKGQKPRPHEVHHNDLGYTVYRGHAYCEACHVRLRMPKCARCKKSIRDEVVEALNRKWHFHCFVCTSCKRPFEDPSFFQRGEDPYCDHCYSILVKSEL</sequence>
<evidence type="ECO:0000313" key="8">
    <source>
        <dbReference type="Proteomes" id="UP000054248"/>
    </source>
</evidence>
<keyword evidence="4 5" id="KW-0440">LIM domain</keyword>
<keyword evidence="3 5" id="KW-0862">Zinc</keyword>
<evidence type="ECO:0000256" key="5">
    <source>
        <dbReference type="PROSITE-ProRule" id="PRU00125"/>
    </source>
</evidence>
<dbReference type="FunFam" id="2.10.110.10:FF:000020">
    <property type="entry name" value="PDZ and LIM domain protein 5"/>
    <property type="match status" value="1"/>
</dbReference>
<evidence type="ECO:0000256" key="4">
    <source>
        <dbReference type="ARBA" id="ARBA00023038"/>
    </source>
</evidence>
<dbReference type="Gene3D" id="2.10.110.10">
    <property type="entry name" value="Cysteine Rich Protein"/>
    <property type="match status" value="3"/>
</dbReference>
<dbReference type="STRING" id="1051891.A0A0C3KBQ9"/>